<keyword evidence="1" id="KW-0812">Transmembrane</keyword>
<dbReference type="InterPro" id="IPR011047">
    <property type="entry name" value="Quinoprotein_ADH-like_sf"/>
</dbReference>
<evidence type="ECO:0000313" key="3">
    <source>
        <dbReference type="EMBL" id="KAK4074623.1"/>
    </source>
</evidence>
<dbReference type="SUPFAM" id="SSF50998">
    <property type="entry name" value="Quinoprotein alcohol dehydrogenase-like"/>
    <property type="match status" value="1"/>
</dbReference>
<keyword evidence="2" id="KW-0732">Signal</keyword>
<accession>A0ABR0BFI7</accession>
<dbReference type="Pfam" id="PF14269">
    <property type="entry name" value="Arylsulfotran_2"/>
    <property type="match status" value="1"/>
</dbReference>
<feature type="chain" id="PRO_5046577671" description="ASST-domain-containing protein" evidence="2">
    <location>
        <begin position="22"/>
        <end position="565"/>
    </location>
</feature>
<dbReference type="InterPro" id="IPR039535">
    <property type="entry name" value="ASST-like"/>
</dbReference>
<keyword evidence="1" id="KW-0472">Membrane</keyword>
<name>A0ABR0BFI7_PURLI</name>
<proteinExistence type="predicted"/>
<sequence>MQDHVAALNLLVGTLFLLWLAVQFVDFQARNASHTPYFDSSIAYDWGVYGASPQQSYRSFKQRSPKPNLVRQNEHCDTGFVFLHRPGKNCEEAPFMIFDNNANLVWMPAEHQWDAVTGSDLTVQQFKGRDYIVYRQLNGISQHNSSQCYVMVDGSYQVFMEIRPVGYFNGELRGLRITKNGGAIINFTNQTQNDAASTSTLMEGIYESIFQEIDLESGDLLFEWRAASHAASINSIDKSTEGDYLVAGSFSGSNTIICISQEHGQILWRLGGSANDFEDASSDAATRFSGYHQASFFQNATSLIVVDHGSATARESSGNDVRVLKLELDLERMIVSLARAHQPWSKTSTASAVQLLPNGNLLFSYDGISSVMESSESDVLCHMHFSPSLVPSLAQVPGMAALSKGQNYRISKFPWVGQPRSLPEIAVDTKERAVYVSWNGATTIDAWVLQSKRKGDSDTWFDHVRVPKVQFETRIPIPRHSEEILRVVALDRDWKVAAYSRTASKHVRTTLEPHKDGPHLYWIMIGMSVIFLGVHMYRRVHRGREMGNIGERESPEKRIVNAQSS</sequence>
<feature type="signal peptide" evidence="2">
    <location>
        <begin position="1"/>
        <end position="21"/>
    </location>
</feature>
<evidence type="ECO:0000256" key="2">
    <source>
        <dbReference type="SAM" id="SignalP"/>
    </source>
</evidence>
<protein>
    <recommendedName>
        <fullName evidence="5">ASST-domain-containing protein</fullName>
    </recommendedName>
</protein>
<evidence type="ECO:0008006" key="5">
    <source>
        <dbReference type="Google" id="ProtNLM"/>
    </source>
</evidence>
<reference evidence="3 4" key="1">
    <citation type="journal article" date="2024" name="Microbiol. Resour. Announc.">
        <title>Genome annotations for the ascomycete fungi Trichoderma harzianum, Trichoderma aggressivum, and Purpureocillium lilacinum.</title>
        <authorList>
            <person name="Beijen E.P.W."/>
            <person name="Ohm R.A."/>
        </authorList>
    </citation>
    <scope>NUCLEOTIDE SEQUENCE [LARGE SCALE GENOMIC DNA]</scope>
    <source>
        <strain evidence="3 4">CBS 150709</strain>
    </source>
</reference>
<dbReference type="InterPro" id="IPR053143">
    <property type="entry name" value="Arylsulfate_ST"/>
</dbReference>
<keyword evidence="4" id="KW-1185">Reference proteome</keyword>
<organism evidence="3 4">
    <name type="scientific">Purpureocillium lilacinum</name>
    <name type="common">Paecilomyces lilacinus</name>
    <dbReference type="NCBI Taxonomy" id="33203"/>
    <lineage>
        <taxon>Eukaryota</taxon>
        <taxon>Fungi</taxon>
        <taxon>Dikarya</taxon>
        <taxon>Ascomycota</taxon>
        <taxon>Pezizomycotina</taxon>
        <taxon>Sordariomycetes</taxon>
        <taxon>Hypocreomycetidae</taxon>
        <taxon>Hypocreales</taxon>
        <taxon>Ophiocordycipitaceae</taxon>
        <taxon>Purpureocillium</taxon>
    </lineage>
</organism>
<dbReference type="Proteomes" id="UP001287286">
    <property type="component" value="Unassembled WGS sequence"/>
</dbReference>
<dbReference type="EMBL" id="JAWRVI010000148">
    <property type="protein sequence ID" value="KAK4074623.1"/>
    <property type="molecule type" value="Genomic_DNA"/>
</dbReference>
<keyword evidence="1" id="KW-1133">Transmembrane helix</keyword>
<dbReference type="PANTHER" id="PTHR35340">
    <property type="entry name" value="PQQ ENZYME REPEAT PROTEIN-RELATED"/>
    <property type="match status" value="1"/>
</dbReference>
<comment type="caution">
    <text evidence="3">The sequence shown here is derived from an EMBL/GenBank/DDBJ whole genome shotgun (WGS) entry which is preliminary data.</text>
</comment>
<gene>
    <name evidence="3" type="ORF">Purlil1_12935</name>
</gene>
<evidence type="ECO:0000313" key="4">
    <source>
        <dbReference type="Proteomes" id="UP001287286"/>
    </source>
</evidence>
<dbReference type="PANTHER" id="PTHR35340:SF5">
    <property type="entry name" value="ASST-DOMAIN-CONTAINING PROTEIN"/>
    <property type="match status" value="1"/>
</dbReference>
<evidence type="ECO:0000256" key="1">
    <source>
        <dbReference type="SAM" id="Phobius"/>
    </source>
</evidence>
<feature type="transmembrane region" description="Helical" evidence="1">
    <location>
        <begin position="519"/>
        <end position="537"/>
    </location>
</feature>